<keyword evidence="12" id="KW-0496">Mitochondrion</keyword>
<organism evidence="18 19">
    <name type="scientific">Didymella exigua CBS 183.55</name>
    <dbReference type="NCBI Taxonomy" id="1150837"/>
    <lineage>
        <taxon>Eukaryota</taxon>
        <taxon>Fungi</taxon>
        <taxon>Dikarya</taxon>
        <taxon>Ascomycota</taxon>
        <taxon>Pezizomycotina</taxon>
        <taxon>Dothideomycetes</taxon>
        <taxon>Pleosporomycetidae</taxon>
        <taxon>Pleosporales</taxon>
        <taxon>Pleosporineae</taxon>
        <taxon>Didymellaceae</taxon>
        <taxon>Didymella</taxon>
    </lineage>
</organism>
<feature type="domain" description="Complex 1 LYR protein" evidence="17">
    <location>
        <begin position="56"/>
        <end position="114"/>
    </location>
</feature>
<evidence type="ECO:0000256" key="12">
    <source>
        <dbReference type="ARBA" id="ARBA00023128"/>
    </source>
</evidence>
<evidence type="ECO:0000313" key="18">
    <source>
        <dbReference type="EMBL" id="KAF1929011.1"/>
    </source>
</evidence>
<evidence type="ECO:0000256" key="2">
    <source>
        <dbReference type="ARBA" id="ARBA00004443"/>
    </source>
</evidence>
<feature type="compositionally biased region" description="Polar residues" evidence="16">
    <location>
        <begin position="14"/>
        <end position="27"/>
    </location>
</feature>
<dbReference type="PANTHER" id="PTHR12868:SF0">
    <property type="entry name" value="NADH DEHYDROGENASE [UBIQUINONE] 1 BETA SUBCOMPLEX SUBUNIT 9"/>
    <property type="match status" value="1"/>
</dbReference>
<evidence type="ECO:0000256" key="4">
    <source>
        <dbReference type="ARBA" id="ARBA00011790"/>
    </source>
</evidence>
<dbReference type="GO" id="GO:0006120">
    <property type="term" value="P:mitochondrial electron transport, NADH to ubiquinone"/>
    <property type="evidence" value="ECO:0007669"/>
    <property type="project" value="InterPro"/>
</dbReference>
<accession>A0A6A5RKR3</accession>
<evidence type="ECO:0000256" key="8">
    <source>
        <dbReference type="ARBA" id="ARBA00022660"/>
    </source>
</evidence>
<proteinExistence type="inferred from homology"/>
<dbReference type="InterPro" id="IPR045292">
    <property type="entry name" value="Complex1_LYR_NDUFB9_LYRM3"/>
</dbReference>
<evidence type="ECO:0000259" key="17">
    <source>
        <dbReference type="Pfam" id="PF05347"/>
    </source>
</evidence>
<evidence type="ECO:0000256" key="3">
    <source>
        <dbReference type="ARBA" id="ARBA00009508"/>
    </source>
</evidence>
<dbReference type="PANTHER" id="PTHR12868">
    <property type="entry name" value="NADH-UBIQUINONE OXIDOREDUCTASE B22 SUBUNIT"/>
    <property type="match status" value="1"/>
</dbReference>
<comment type="function">
    <text evidence="1">Accessory subunit of the mitochondrial membrane respiratory chain NADH dehydrogenase (Complex I), that is believed to be not involved in catalysis. Complex I functions in the transfer of electrons from NADH to the respiratory chain. The immediate electron acceptor for the enzyme is believed to be ubiquinone.</text>
</comment>
<gene>
    <name evidence="18" type="ORF">M421DRAFT_4831</name>
</gene>
<evidence type="ECO:0000256" key="6">
    <source>
        <dbReference type="ARBA" id="ARBA00022448"/>
    </source>
</evidence>
<evidence type="ECO:0000256" key="5">
    <source>
        <dbReference type="ARBA" id="ARBA00018684"/>
    </source>
</evidence>
<dbReference type="GO" id="GO:0005743">
    <property type="term" value="C:mitochondrial inner membrane"/>
    <property type="evidence" value="ECO:0007669"/>
    <property type="project" value="UniProtKB-SubCell"/>
</dbReference>
<dbReference type="EMBL" id="ML978967">
    <property type="protein sequence ID" value="KAF1929011.1"/>
    <property type="molecule type" value="Genomic_DNA"/>
</dbReference>
<sequence>MDCARLPGERNAKHSTSTRSHRAQPTANEALRPHNTHTLPNTHTIGRPAVAMSSKKHVLSLYRQSLKLALDWSVHRYLWRGQAVYLRGLFEANRHITEPRQQRALITETEALLEKWKHPDPYRAPTAPGGSKYERNLPVPILDPPPKWMNP</sequence>
<keyword evidence="11" id="KW-0007">Acetylation</keyword>
<keyword evidence="10" id="KW-0249">Electron transport</keyword>
<keyword evidence="19" id="KW-1185">Reference proteome</keyword>
<dbReference type="Pfam" id="PF05347">
    <property type="entry name" value="Complex1_LYR"/>
    <property type="match status" value="1"/>
</dbReference>
<dbReference type="InterPro" id="IPR033034">
    <property type="entry name" value="NDUFB9"/>
</dbReference>
<dbReference type="CDD" id="cd20263">
    <property type="entry name" value="Complex1_LYR_NDUFB9_LYRM3"/>
    <property type="match status" value="1"/>
</dbReference>
<evidence type="ECO:0000313" key="19">
    <source>
        <dbReference type="Proteomes" id="UP000800082"/>
    </source>
</evidence>
<evidence type="ECO:0000256" key="15">
    <source>
        <dbReference type="ARBA" id="ARBA00032528"/>
    </source>
</evidence>
<dbReference type="Proteomes" id="UP000800082">
    <property type="component" value="Unassembled WGS sequence"/>
</dbReference>
<dbReference type="OrthoDB" id="13598at2759"/>
<evidence type="ECO:0000256" key="16">
    <source>
        <dbReference type="SAM" id="MobiDB-lite"/>
    </source>
</evidence>
<evidence type="ECO:0000256" key="11">
    <source>
        <dbReference type="ARBA" id="ARBA00022990"/>
    </source>
</evidence>
<evidence type="ECO:0000256" key="10">
    <source>
        <dbReference type="ARBA" id="ARBA00022982"/>
    </source>
</evidence>
<comment type="similarity">
    <text evidence="3">Belongs to the complex I LYR family.</text>
</comment>
<evidence type="ECO:0000256" key="13">
    <source>
        <dbReference type="ARBA" id="ARBA00023136"/>
    </source>
</evidence>
<reference evidence="18" key="1">
    <citation type="journal article" date="2020" name="Stud. Mycol.">
        <title>101 Dothideomycetes genomes: a test case for predicting lifestyles and emergence of pathogens.</title>
        <authorList>
            <person name="Haridas S."/>
            <person name="Albert R."/>
            <person name="Binder M."/>
            <person name="Bloem J."/>
            <person name="Labutti K."/>
            <person name="Salamov A."/>
            <person name="Andreopoulos B."/>
            <person name="Baker S."/>
            <person name="Barry K."/>
            <person name="Bills G."/>
            <person name="Bluhm B."/>
            <person name="Cannon C."/>
            <person name="Castanera R."/>
            <person name="Culley D."/>
            <person name="Daum C."/>
            <person name="Ezra D."/>
            <person name="Gonzalez J."/>
            <person name="Henrissat B."/>
            <person name="Kuo A."/>
            <person name="Liang C."/>
            <person name="Lipzen A."/>
            <person name="Lutzoni F."/>
            <person name="Magnuson J."/>
            <person name="Mondo S."/>
            <person name="Nolan M."/>
            <person name="Ohm R."/>
            <person name="Pangilinan J."/>
            <person name="Park H.-J."/>
            <person name="Ramirez L."/>
            <person name="Alfaro M."/>
            <person name="Sun H."/>
            <person name="Tritt A."/>
            <person name="Yoshinaga Y."/>
            <person name="Zwiers L.-H."/>
            <person name="Turgeon B."/>
            <person name="Goodwin S."/>
            <person name="Spatafora J."/>
            <person name="Crous P."/>
            <person name="Grigoriev I."/>
        </authorList>
    </citation>
    <scope>NUCLEOTIDE SEQUENCE</scope>
    <source>
        <strain evidence="18">CBS 183.55</strain>
    </source>
</reference>
<dbReference type="AlphaFoldDB" id="A0A6A5RKR3"/>
<comment type="subcellular location">
    <subcellularLocation>
        <location evidence="2">Mitochondrion inner membrane</location>
        <topology evidence="2">Peripheral membrane protein</topology>
        <orientation evidence="2">Matrix side</orientation>
    </subcellularLocation>
</comment>
<evidence type="ECO:0000256" key="9">
    <source>
        <dbReference type="ARBA" id="ARBA00022792"/>
    </source>
</evidence>
<keyword evidence="13" id="KW-0472">Membrane</keyword>
<keyword evidence="7" id="KW-0597">Phosphoprotein</keyword>
<keyword evidence="8" id="KW-0679">Respiratory chain</keyword>
<evidence type="ECO:0000256" key="14">
    <source>
        <dbReference type="ARBA" id="ARBA00030192"/>
    </source>
</evidence>
<protein>
    <recommendedName>
        <fullName evidence="5">NADH dehydrogenase [ubiquinone] 1 beta subcomplex subunit 9</fullName>
    </recommendedName>
    <alternativeName>
        <fullName evidence="14">Complex I-B22</fullName>
    </alternativeName>
    <alternativeName>
        <fullName evidence="15">NADH-ubiquinone oxidoreductase B22 subunit</fullName>
    </alternativeName>
</protein>
<name>A0A6A5RKR3_9PLEO</name>
<keyword evidence="6" id="KW-0813">Transport</keyword>
<feature type="region of interest" description="Disordered" evidence="16">
    <location>
        <begin position="1"/>
        <end position="44"/>
    </location>
</feature>
<dbReference type="RefSeq" id="XP_033449259.1">
    <property type="nucleotide sequence ID" value="XM_033594744.1"/>
</dbReference>
<comment type="subunit">
    <text evidence="4">Mammalian complex I is composed of 45 different subunits.</text>
</comment>
<evidence type="ECO:0000256" key="1">
    <source>
        <dbReference type="ARBA" id="ARBA00002920"/>
    </source>
</evidence>
<dbReference type="InterPro" id="IPR008011">
    <property type="entry name" value="Complex1_LYR_dom"/>
</dbReference>
<evidence type="ECO:0000256" key="7">
    <source>
        <dbReference type="ARBA" id="ARBA00022553"/>
    </source>
</evidence>
<dbReference type="GeneID" id="54352412"/>
<keyword evidence="9" id="KW-0999">Mitochondrion inner membrane</keyword>